<dbReference type="EMBL" id="JBHLVZ010000114">
    <property type="protein sequence ID" value="MFC0389553.1"/>
    <property type="molecule type" value="Genomic_DNA"/>
</dbReference>
<dbReference type="PROSITE" id="PS50111">
    <property type="entry name" value="CHEMOTAXIS_TRANSDUC_2"/>
    <property type="match status" value="1"/>
</dbReference>
<evidence type="ECO:0000256" key="1">
    <source>
        <dbReference type="ARBA" id="ARBA00023224"/>
    </source>
</evidence>
<evidence type="ECO:0000259" key="4">
    <source>
        <dbReference type="PROSITE" id="PS50111"/>
    </source>
</evidence>
<comment type="caution">
    <text evidence="6">The sequence shown here is derived from an EMBL/GenBank/DDBJ whole genome shotgun (WGS) entry which is preliminary data.</text>
</comment>
<reference evidence="6 7" key="1">
    <citation type="submission" date="2024-09" db="EMBL/GenBank/DDBJ databases">
        <authorList>
            <person name="Sun Q."/>
            <person name="Mori K."/>
        </authorList>
    </citation>
    <scope>NUCLEOTIDE SEQUENCE [LARGE SCALE GENOMIC DNA]</scope>
    <source>
        <strain evidence="6 7">CCM 7468</strain>
    </source>
</reference>
<sequence>MRSFQNLSVARKLGATAGLTLSLLAGLVGLVWMELREIGRQGEIVTAAARVVGLVEGAAIHAAQAPVAEGELNSAQTLPAAREAARAGTAALSTAAGLAGEAAAATSLPAAQAAARAALPAIAAYRAALDRMLEARARMIEARDERLYRVNGEFDQGMEAVLGALEFEVPDRAQMDEIRNRVITFSNGVNEARLAVQRYLITGDDAQARRTRRALAQQRVHLRGAQSFAMSDRLKEDVARLATIAGGLAEGAETILKAVAELATIRRDEAEPAAQATRAALDEAVRLLQADQAEHRAEMNATMDDVESVLLWIGGTVALILLGSSWASARAIGAPLRRAAARVKAIASGDTAAGESRAEVADRACRDETGRIAAALEELRGTVGRAFAQAQMIEQMPLGLMAADPALRITHVNAEMAAVLARLGLEGPVLGRVLDSLPLDGLSGQVGVFSDPARLPHRARLRIGADVVDLQASAIRTGTGAYAGPMLTWRLATEEARLADTFEAEVGAVVENLAGEVEALRRAAGGVHDTAGRSGQEAAQVADAASRASGEVGSVAAAAEEMAASITEITRRVTEAAEVAALAVSEARATDGTVRGLSASAARIGDVVRLIGDIAGQTNLLALNATIEAARAGEAGRGFAVVASEVKTLAAQTAKATEDISVQIQQMQAATAGAVEAIRGIGATVERTSGIATAIAAAVEQQGATTREIARSAAQVAGGTDTVNQAIAGVRAAADETGTAAGAMLTATEALAGQTAILREKSAGFLRAVRSA</sequence>
<dbReference type="Pfam" id="PF00015">
    <property type="entry name" value="MCPsignal"/>
    <property type="match status" value="1"/>
</dbReference>
<name>A0ABV6J0Z3_9PROT</name>
<dbReference type="Gene3D" id="3.30.450.20">
    <property type="entry name" value="PAS domain"/>
    <property type="match status" value="1"/>
</dbReference>
<protein>
    <submittedName>
        <fullName evidence="6">Methyl-accepting chemotaxis protein</fullName>
    </submittedName>
</protein>
<dbReference type="Gene3D" id="1.10.287.950">
    <property type="entry name" value="Methyl-accepting chemotaxis protein"/>
    <property type="match status" value="1"/>
</dbReference>
<gene>
    <name evidence="6" type="ORF">ACFFIC_28995</name>
</gene>
<evidence type="ECO:0000313" key="6">
    <source>
        <dbReference type="EMBL" id="MFC0389553.1"/>
    </source>
</evidence>
<feature type="domain" description="Methyl-accepting transducer" evidence="4">
    <location>
        <begin position="523"/>
        <end position="752"/>
    </location>
</feature>
<dbReference type="SUPFAM" id="SSF58104">
    <property type="entry name" value="Methyl-accepting chemotaxis protein (MCP) signaling domain"/>
    <property type="match status" value="1"/>
</dbReference>
<comment type="similarity">
    <text evidence="2">Belongs to the methyl-accepting chemotaxis (MCP) protein family.</text>
</comment>
<organism evidence="6 7">
    <name type="scientific">Muricoccus vinaceus</name>
    <dbReference type="NCBI Taxonomy" id="424704"/>
    <lineage>
        <taxon>Bacteria</taxon>
        <taxon>Pseudomonadati</taxon>
        <taxon>Pseudomonadota</taxon>
        <taxon>Alphaproteobacteria</taxon>
        <taxon>Acetobacterales</taxon>
        <taxon>Roseomonadaceae</taxon>
        <taxon>Muricoccus</taxon>
    </lineage>
</organism>
<feature type="domain" description="HAMP" evidence="5">
    <location>
        <begin position="330"/>
        <end position="388"/>
    </location>
</feature>
<keyword evidence="1 3" id="KW-0807">Transducer</keyword>
<evidence type="ECO:0000313" key="7">
    <source>
        <dbReference type="Proteomes" id="UP001589789"/>
    </source>
</evidence>
<evidence type="ECO:0000256" key="3">
    <source>
        <dbReference type="PROSITE-ProRule" id="PRU00284"/>
    </source>
</evidence>
<dbReference type="PANTHER" id="PTHR32089">
    <property type="entry name" value="METHYL-ACCEPTING CHEMOTAXIS PROTEIN MCPB"/>
    <property type="match status" value="1"/>
</dbReference>
<dbReference type="InterPro" id="IPR004089">
    <property type="entry name" value="MCPsignal_dom"/>
</dbReference>
<evidence type="ECO:0000256" key="2">
    <source>
        <dbReference type="ARBA" id="ARBA00029447"/>
    </source>
</evidence>
<keyword evidence="7" id="KW-1185">Reference proteome</keyword>
<dbReference type="PROSITE" id="PS50885">
    <property type="entry name" value="HAMP"/>
    <property type="match status" value="1"/>
</dbReference>
<evidence type="ECO:0000259" key="5">
    <source>
        <dbReference type="PROSITE" id="PS50885"/>
    </source>
</evidence>
<dbReference type="Gene3D" id="6.10.340.10">
    <property type="match status" value="1"/>
</dbReference>
<dbReference type="RefSeq" id="WP_377057033.1">
    <property type="nucleotide sequence ID" value="NZ_JBHLVZ010000114.1"/>
</dbReference>
<dbReference type="Proteomes" id="UP001589789">
    <property type="component" value="Unassembled WGS sequence"/>
</dbReference>
<dbReference type="SMART" id="SM00304">
    <property type="entry name" value="HAMP"/>
    <property type="match status" value="2"/>
</dbReference>
<proteinExistence type="inferred from homology"/>
<accession>A0ABV6J0Z3</accession>
<dbReference type="PANTHER" id="PTHR32089:SF112">
    <property type="entry name" value="LYSOZYME-LIKE PROTEIN-RELATED"/>
    <property type="match status" value="1"/>
</dbReference>
<dbReference type="InterPro" id="IPR003660">
    <property type="entry name" value="HAMP_dom"/>
</dbReference>
<dbReference type="SMART" id="SM00283">
    <property type="entry name" value="MA"/>
    <property type="match status" value="1"/>
</dbReference>